<evidence type="ECO:0000256" key="1">
    <source>
        <dbReference type="SAM" id="Phobius"/>
    </source>
</evidence>
<dbReference type="EMBL" id="GISG01168199">
    <property type="protein sequence ID" value="MBA4651110.1"/>
    <property type="molecule type" value="Transcribed_RNA"/>
</dbReference>
<reference evidence="2" key="2">
    <citation type="submission" date="2020-07" db="EMBL/GenBank/DDBJ databases">
        <authorList>
            <person name="Vera ALvarez R."/>
            <person name="Arias-Moreno D.M."/>
            <person name="Jimenez-Jacinto V."/>
            <person name="Jimenez-Bremont J.F."/>
            <person name="Swaminathan K."/>
            <person name="Moose S.P."/>
            <person name="Guerrero-Gonzalez M.L."/>
            <person name="Marino-Ramirez L."/>
            <person name="Landsman D."/>
            <person name="Rodriguez-Kessler M."/>
            <person name="Delgado-Sanchez P."/>
        </authorList>
    </citation>
    <scope>NUCLEOTIDE SEQUENCE</scope>
    <source>
        <tissue evidence="2">Cladode</tissue>
    </source>
</reference>
<name>A0A7C8ZUQ2_OPUST</name>
<feature type="transmembrane region" description="Helical" evidence="1">
    <location>
        <begin position="34"/>
        <end position="65"/>
    </location>
</feature>
<sequence>MRVDNSSKFQIRRSKFICHLVHETFSMDMTKDEFLLYFFNLIIATLILSVVLMALGIILISWYYICLTTRTLLFKSLLKLDFLRIFLCDFCLVHIERMITTTGMFISIMVEMVKAINVR</sequence>
<keyword evidence="1" id="KW-0812">Transmembrane</keyword>
<reference evidence="2" key="1">
    <citation type="journal article" date="2013" name="J. Plant Res.">
        <title>Effect of fungi and light on seed germination of three Opuntia species from semiarid lands of central Mexico.</title>
        <authorList>
            <person name="Delgado-Sanchez P."/>
            <person name="Jimenez-Bremont J.F."/>
            <person name="Guerrero-Gonzalez Mde L."/>
            <person name="Flores J."/>
        </authorList>
    </citation>
    <scope>NUCLEOTIDE SEQUENCE</scope>
    <source>
        <tissue evidence="2">Cladode</tissue>
    </source>
</reference>
<accession>A0A7C8ZUQ2</accession>
<protein>
    <submittedName>
        <fullName evidence="2">Uncharacterized protein</fullName>
    </submittedName>
</protein>
<proteinExistence type="predicted"/>
<dbReference type="AlphaFoldDB" id="A0A7C8ZUQ2"/>
<keyword evidence="1" id="KW-0472">Membrane</keyword>
<organism evidence="2">
    <name type="scientific">Opuntia streptacantha</name>
    <name type="common">Prickly pear cactus</name>
    <name type="synonym">Opuntia cardona</name>
    <dbReference type="NCBI Taxonomy" id="393608"/>
    <lineage>
        <taxon>Eukaryota</taxon>
        <taxon>Viridiplantae</taxon>
        <taxon>Streptophyta</taxon>
        <taxon>Embryophyta</taxon>
        <taxon>Tracheophyta</taxon>
        <taxon>Spermatophyta</taxon>
        <taxon>Magnoliopsida</taxon>
        <taxon>eudicotyledons</taxon>
        <taxon>Gunneridae</taxon>
        <taxon>Pentapetalae</taxon>
        <taxon>Caryophyllales</taxon>
        <taxon>Cactineae</taxon>
        <taxon>Cactaceae</taxon>
        <taxon>Opuntioideae</taxon>
        <taxon>Opuntia</taxon>
    </lineage>
</organism>
<dbReference type="EMBL" id="GISG01168198">
    <property type="protein sequence ID" value="MBA4651109.1"/>
    <property type="molecule type" value="Transcribed_RNA"/>
</dbReference>
<evidence type="ECO:0000313" key="2">
    <source>
        <dbReference type="EMBL" id="MBA4651110.1"/>
    </source>
</evidence>
<keyword evidence="1" id="KW-1133">Transmembrane helix</keyword>